<gene>
    <name evidence="1" type="ORF">NCTC9645_04456</name>
</gene>
<evidence type="ECO:0000313" key="2">
    <source>
        <dbReference type="Proteomes" id="UP000250675"/>
    </source>
</evidence>
<reference evidence="1 2" key="1">
    <citation type="submission" date="2018-06" db="EMBL/GenBank/DDBJ databases">
        <authorList>
            <consortium name="Pathogen Informatics"/>
            <person name="Doyle S."/>
        </authorList>
    </citation>
    <scope>NUCLEOTIDE SEQUENCE [LARGE SCALE GENOMIC DNA]</scope>
    <source>
        <strain evidence="1 2">NCTC9645</strain>
    </source>
</reference>
<dbReference type="AlphaFoldDB" id="A0A2X3IRD4"/>
<dbReference type="EMBL" id="UASO01000005">
    <property type="protein sequence ID" value="SQC86371.1"/>
    <property type="molecule type" value="Genomic_DNA"/>
</dbReference>
<evidence type="ECO:0000313" key="1">
    <source>
        <dbReference type="EMBL" id="SQC86371.1"/>
    </source>
</evidence>
<dbReference type="Proteomes" id="UP000250675">
    <property type="component" value="Unassembled WGS sequence"/>
</dbReference>
<proteinExistence type="predicted"/>
<protein>
    <submittedName>
        <fullName evidence="1">Uncharacterized protein</fullName>
    </submittedName>
</protein>
<accession>A0A2X3IRD4</accession>
<name>A0A2X3IRD4_KLEPN</name>
<organism evidence="1 2">
    <name type="scientific">Klebsiella pneumoniae</name>
    <dbReference type="NCBI Taxonomy" id="573"/>
    <lineage>
        <taxon>Bacteria</taxon>
        <taxon>Pseudomonadati</taxon>
        <taxon>Pseudomonadota</taxon>
        <taxon>Gammaproteobacteria</taxon>
        <taxon>Enterobacterales</taxon>
        <taxon>Enterobacteriaceae</taxon>
        <taxon>Klebsiella/Raoultella group</taxon>
        <taxon>Klebsiella</taxon>
        <taxon>Klebsiella pneumoniae complex</taxon>
    </lineage>
</organism>
<sequence length="135" mass="15401">MISVTDWLTILTMAYWHKQGTNAEGATKNYTSQYEDFANKLAADLPQEMREQFQQRAIAKRIQLERTGLTHELIQRRQVEQGNFESTIANSSTRAQSYWGDNVNYQLEVGSAQQQIAEYGKAHGWTPGTGNRTTK</sequence>